<dbReference type="EMBL" id="BAAABX010000058">
    <property type="protein sequence ID" value="GAA0427510.1"/>
    <property type="molecule type" value="Genomic_DNA"/>
</dbReference>
<evidence type="ECO:0000313" key="1">
    <source>
        <dbReference type="EMBL" id="GAA0427510.1"/>
    </source>
</evidence>
<proteinExistence type="predicted"/>
<gene>
    <name evidence="1" type="ORF">GCM10010357_56440</name>
</gene>
<protein>
    <submittedName>
        <fullName evidence="1">Uncharacterized protein</fullName>
    </submittedName>
</protein>
<name>A0ABN0Z0N5_9ACTN</name>
<organism evidence="1 2">
    <name type="scientific">Streptomyces luteireticuli</name>
    <dbReference type="NCBI Taxonomy" id="173858"/>
    <lineage>
        <taxon>Bacteria</taxon>
        <taxon>Bacillati</taxon>
        <taxon>Actinomycetota</taxon>
        <taxon>Actinomycetes</taxon>
        <taxon>Kitasatosporales</taxon>
        <taxon>Streptomycetaceae</taxon>
        <taxon>Streptomyces</taxon>
    </lineage>
</organism>
<keyword evidence="2" id="KW-1185">Reference proteome</keyword>
<dbReference type="Proteomes" id="UP001500879">
    <property type="component" value="Unassembled WGS sequence"/>
</dbReference>
<sequence length="72" mass="8458">MAAHAARGAERRLGEYRLHELFAHPRDRRRHADSVRLDALWLLVYSVAGQSLMTLERLLLARRVLWRVIVEL</sequence>
<reference evidence="1 2" key="1">
    <citation type="journal article" date="2019" name="Int. J. Syst. Evol. Microbiol.">
        <title>The Global Catalogue of Microorganisms (GCM) 10K type strain sequencing project: providing services to taxonomists for standard genome sequencing and annotation.</title>
        <authorList>
            <consortium name="The Broad Institute Genomics Platform"/>
            <consortium name="The Broad Institute Genome Sequencing Center for Infectious Disease"/>
            <person name="Wu L."/>
            <person name="Ma J."/>
        </authorList>
    </citation>
    <scope>NUCLEOTIDE SEQUENCE [LARGE SCALE GENOMIC DNA]</scope>
    <source>
        <strain evidence="1 2">JCM 4788</strain>
    </source>
</reference>
<accession>A0ABN0Z0N5</accession>
<comment type="caution">
    <text evidence="1">The sequence shown here is derived from an EMBL/GenBank/DDBJ whole genome shotgun (WGS) entry which is preliminary data.</text>
</comment>
<evidence type="ECO:0000313" key="2">
    <source>
        <dbReference type="Proteomes" id="UP001500879"/>
    </source>
</evidence>